<dbReference type="VEuPathDB" id="TrichDB:TRFO_28894"/>
<dbReference type="InterPro" id="IPR036875">
    <property type="entry name" value="Znf_CCHC_sf"/>
</dbReference>
<dbReference type="Proteomes" id="UP000179807">
    <property type="component" value="Unassembled WGS sequence"/>
</dbReference>
<dbReference type="RefSeq" id="XP_068356779.1">
    <property type="nucleotide sequence ID" value="XM_068506448.1"/>
</dbReference>
<dbReference type="EMBL" id="MLAK01000819">
    <property type="protein sequence ID" value="OHT03643.1"/>
    <property type="molecule type" value="Genomic_DNA"/>
</dbReference>
<evidence type="ECO:0000256" key="1">
    <source>
        <dbReference type="PROSITE-ProRule" id="PRU00047"/>
    </source>
</evidence>
<dbReference type="SMART" id="SM00343">
    <property type="entry name" value="ZnF_C2HC"/>
    <property type="match status" value="2"/>
</dbReference>
<protein>
    <recommendedName>
        <fullName evidence="2">CCHC-type domain-containing protein</fullName>
    </recommendedName>
</protein>
<evidence type="ECO:0000313" key="3">
    <source>
        <dbReference type="EMBL" id="OHT03643.1"/>
    </source>
</evidence>
<dbReference type="GO" id="GO:0008270">
    <property type="term" value="F:zinc ion binding"/>
    <property type="evidence" value="ECO:0007669"/>
    <property type="project" value="UniProtKB-KW"/>
</dbReference>
<dbReference type="SUPFAM" id="SSF57756">
    <property type="entry name" value="Retrovirus zinc finger-like domains"/>
    <property type="match status" value="1"/>
</dbReference>
<accession>A0A1J4JXC6</accession>
<evidence type="ECO:0000313" key="4">
    <source>
        <dbReference type="Proteomes" id="UP000179807"/>
    </source>
</evidence>
<dbReference type="GeneID" id="94841152"/>
<keyword evidence="4" id="KW-1185">Reference proteome</keyword>
<sequence>MTCYIKKSHQNNLVNTFFINHSENFVASSSMYIHTRACSIDKEASIYLPLILTSKNNEPKIIKNTRAKNTISKCKNQIICNLCGFSGHLQKDCPGIPSIEQMEDLFNEDVTFAENDLEKTGNYLRDQFGLFSTFSSEGNPIIIDGNFNDDEYCINCGLKGHTNDRCDHMSIAEIIYNMNECHNEFSIDMKNKFFSLWDWHRS</sequence>
<gene>
    <name evidence="3" type="ORF">TRFO_28894</name>
</gene>
<keyword evidence="1" id="KW-0863">Zinc-finger</keyword>
<keyword evidence="1" id="KW-0479">Metal-binding</keyword>
<comment type="caution">
    <text evidence="3">The sequence shown here is derived from an EMBL/GenBank/DDBJ whole genome shotgun (WGS) entry which is preliminary data.</text>
</comment>
<dbReference type="InterPro" id="IPR001878">
    <property type="entry name" value="Znf_CCHC"/>
</dbReference>
<dbReference type="Gene3D" id="4.10.60.10">
    <property type="entry name" value="Zinc finger, CCHC-type"/>
    <property type="match status" value="1"/>
</dbReference>
<organism evidence="3 4">
    <name type="scientific">Tritrichomonas foetus</name>
    <dbReference type="NCBI Taxonomy" id="1144522"/>
    <lineage>
        <taxon>Eukaryota</taxon>
        <taxon>Metamonada</taxon>
        <taxon>Parabasalia</taxon>
        <taxon>Tritrichomonadida</taxon>
        <taxon>Tritrichomonadidae</taxon>
        <taxon>Tritrichomonas</taxon>
    </lineage>
</organism>
<dbReference type="AlphaFoldDB" id="A0A1J4JXC6"/>
<proteinExistence type="predicted"/>
<dbReference type="PROSITE" id="PS50158">
    <property type="entry name" value="ZF_CCHC"/>
    <property type="match status" value="1"/>
</dbReference>
<evidence type="ECO:0000259" key="2">
    <source>
        <dbReference type="PROSITE" id="PS50158"/>
    </source>
</evidence>
<feature type="domain" description="CCHC-type" evidence="2">
    <location>
        <begin position="80"/>
        <end position="94"/>
    </location>
</feature>
<reference evidence="3" key="1">
    <citation type="submission" date="2016-10" db="EMBL/GenBank/DDBJ databases">
        <authorList>
            <person name="Benchimol M."/>
            <person name="Almeida L.G."/>
            <person name="Vasconcelos A.T."/>
            <person name="Perreira-Neves A."/>
            <person name="Rosa I.A."/>
            <person name="Tasca T."/>
            <person name="Bogo M.R."/>
            <person name="de Souza W."/>
        </authorList>
    </citation>
    <scope>NUCLEOTIDE SEQUENCE [LARGE SCALE GENOMIC DNA]</scope>
    <source>
        <strain evidence="3">K</strain>
    </source>
</reference>
<keyword evidence="1" id="KW-0862">Zinc</keyword>
<dbReference type="GO" id="GO:0003676">
    <property type="term" value="F:nucleic acid binding"/>
    <property type="evidence" value="ECO:0007669"/>
    <property type="project" value="InterPro"/>
</dbReference>
<name>A0A1J4JXC6_9EUKA</name>